<dbReference type="EMBL" id="OY569118">
    <property type="protein sequence ID" value="CAJ1003942.1"/>
    <property type="molecule type" value="Genomic_DNA"/>
</dbReference>
<dbReference type="GO" id="GO:0046872">
    <property type="term" value="F:metal ion binding"/>
    <property type="evidence" value="ECO:0007669"/>
    <property type="project" value="UniProtKB-UniRule"/>
</dbReference>
<dbReference type="PANTHER" id="PTHR10192:SF5">
    <property type="entry name" value="GEPHYRIN"/>
    <property type="match status" value="1"/>
</dbReference>
<dbReference type="CDD" id="cd00887">
    <property type="entry name" value="MoeA"/>
    <property type="match status" value="1"/>
</dbReference>
<comment type="pathway">
    <text evidence="3 13">Cofactor biosynthesis; molybdopterin biosynthesis.</text>
</comment>
<dbReference type="AlphaFoldDB" id="A0AA48MCX9"/>
<dbReference type="EC" id="2.10.1.1" evidence="5 13"/>
<dbReference type="FunFam" id="3.40.980.10:FF:000004">
    <property type="entry name" value="Molybdopterin molybdenumtransferase"/>
    <property type="match status" value="1"/>
</dbReference>
<comment type="catalytic activity">
    <reaction evidence="12">
        <text>adenylyl-molybdopterin + molybdate = Mo-molybdopterin + AMP + H(+)</text>
        <dbReference type="Rhea" id="RHEA:35047"/>
        <dbReference type="ChEBI" id="CHEBI:15378"/>
        <dbReference type="ChEBI" id="CHEBI:36264"/>
        <dbReference type="ChEBI" id="CHEBI:62727"/>
        <dbReference type="ChEBI" id="CHEBI:71302"/>
        <dbReference type="ChEBI" id="CHEBI:456215"/>
        <dbReference type="EC" id="2.10.1.1"/>
    </reaction>
</comment>
<keyword evidence="9 13" id="KW-0479">Metal-binding</keyword>
<comment type="cofactor">
    <cofactor evidence="1 13">
        <name>Mg(2+)</name>
        <dbReference type="ChEBI" id="CHEBI:18420"/>
    </cofactor>
</comment>
<dbReference type="InterPro" id="IPR005111">
    <property type="entry name" value="MoeA_C_domain_IV"/>
</dbReference>
<proteinExistence type="inferred from homology"/>
<evidence type="ECO:0000256" key="4">
    <source>
        <dbReference type="ARBA" id="ARBA00010763"/>
    </source>
</evidence>
<dbReference type="Pfam" id="PF00994">
    <property type="entry name" value="MoCF_biosynth"/>
    <property type="match status" value="1"/>
</dbReference>
<dbReference type="Gene3D" id="3.90.105.10">
    <property type="entry name" value="Molybdopterin biosynthesis moea protein, domain 2"/>
    <property type="match status" value="1"/>
</dbReference>
<dbReference type="Gene3D" id="2.40.340.10">
    <property type="entry name" value="MoeA, C-terminal, domain IV"/>
    <property type="match status" value="1"/>
</dbReference>
<comment type="similarity">
    <text evidence="4 13">Belongs to the MoeA family.</text>
</comment>
<dbReference type="SUPFAM" id="SSF53218">
    <property type="entry name" value="Molybdenum cofactor biosynthesis proteins"/>
    <property type="match status" value="1"/>
</dbReference>
<dbReference type="InterPro" id="IPR036135">
    <property type="entry name" value="MoeA_linker/N_sf"/>
</dbReference>
<evidence type="ECO:0000313" key="16">
    <source>
        <dbReference type="Proteomes" id="UP001189619"/>
    </source>
</evidence>
<evidence type="ECO:0000256" key="8">
    <source>
        <dbReference type="ARBA" id="ARBA00022679"/>
    </source>
</evidence>
<dbReference type="SMART" id="SM00852">
    <property type="entry name" value="MoCF_biosynth"/>
    <property type="match status" value="1"/>
</dbReference>
<dbReference type="InterPro" id="IPR038987">
    <property type="entry name" value="MoeA-like"/>
</dbReference>
<name>A0AA48MCX9_9BACL</name>
<dbReference type="Pfam" id="PF03453">
    <property type="entry name" value="MoeA_N"/>
    <property type="match status" value="1"/>
</dbReference>
<dbReference type="InterPro" id="IPR036688">
    <property type="entry name" value="MoeA_C_domain_IV_sf"/>
</dbReference>
<organism evidence="15 16">
    <name type="scientific">Brevibacillus aydinogluensis</name>
    <dbReference type="NCBI Taxonomy" id="927786"/>
    <lineage>
        <taxon>Bacteria</taxon>
        <taxon>Bacillati</taxon>
        <taxon>Bacillota</taxon>
        <taxon>Bacilli</taxon>
        <taxon>Bacillales</taxon>
        <taxon>Paenibacillaceae</taxon>
        <taxon>Brevibacillus</taxon>
    </lineage>
</organism>
<protein>
    <recommendedName>
        <fullName evidence="6 13">Molybdopterin molybdenumtransferase</fullName>
        <ecNumber evidence="5 13">2.10.1.1</ecNumber>
    </recommendedName>
</protein>
<evidence type="ECO:0000313" key="15">
    <source>
        <dbReference type="EMBL" id="CAJ1003942.1"/>
    </source>
</evidence>
<sequence length="424" mass="45964">MKIEQKQRQDRFRRHAVQVKEAQKMIEPYIAPLDTELVCLEQAYGRYLAEDIAAAHPLPHFRRSGMDGFSVRTDDIRDASSEKPVCLKVIENVPCGFVPQKRLEPGTAARTMTGAMVSEGADAVIRLEMTREFEIDGESYLSVTRPIQPGANVSEVGSELHEGAVVVTRGRTIRSGEMAILAEYGYHQVQVFRSPVVAIFSTGAELLRVDEPVQPGKIRNSNAHMLAGLVRQAGGVPRWLGQIGDDVEEARIKMTEAVNTADLVISTGGVSVGDYDVLADLFLQWEGKTLFNKVAMRPGSPTTAGVLDGKICIALSGNPGACFVGFHLFVRPVLLGMQGCGETQLPEFAAILSETYAKPDAYTRYVRGRTVVSDDGHVYVEPVGQDKSSVMSSIKDSDCLICIPPGKGGATKGSLVTALRLPNC</sequence>
<dbReference type="Gene3D" id="2.170.190.11">
    <property type="entry name" value="Molybdopterin biosynthesis moea protein, domain 3"/>
    <property type="match status" value="1"/>
</dbReference>
<evidence type="ECO:0000256" key="3">
    <source>
        <dbReference type="ARBA" id="ARBA00005046"/>
    </source>
</evidence>
<feature type="domain" description="MoaB/Mog" evidence="14">
    <location>
        <begin position="198"/>
        <end position="336"/>
    </location>
</feature>
<evidence type="ECO:0000256" key="13">
    <source>
        <dbReference type="RuleBase" id="RU365090"/>
    </source>
</evidence>
<dbReference type="NCBIfam" id="TIGR00177">
    <property type="entry name" value="molyb_syn"/>
    <property type="match status" value="1"/>
</dbReference>
<evidence type="ECO:0000256" key="9">
    <source>
        <dbReference type="ARBA" id="ARBA00022723"/>
    </source>
</evidence>
<evidence type="ECO:0000256" key="10">
    <source>
        <dbReference type="ARBA" id="ARBA00022842"/>
    </source>
</evidence>
<dbReference type="KEGG" id="bayd:BSPP4475_16580"/>
<dbReference type="SUPFAM" id="SSF63882">
    <property type="entry name" value="MoeA N-terminal region -like"/>
    <property type="match status" value="1"/>
</dbReference>
<dbReference type="InterPro" id="IPR005110">
    <property type="entry name" value="MoeA_linker/N"/>
</dbReference>
<keyword evidence="8 13" id="KW-0808">Transferase</keyword>
<keyword evidence="11 13" id="KW-0501">Molybdenum cofactor biosynthesis</keyword>
<evidence type="ECO:0000259" key="14">
    <source>
        <dbReference type="SMART" id="SM00852"/>
    </source>
</evidence>
<evidence type="ECO:0000256" key="6">
    <source>
        <dbReference type="ARBA" id="ARBA00021108"/>
    </source>
</evidence>
<accession>A0AA48MCX9</accession>
<evidence type="ECO:0000256" key="5">
    <source>
        <dbReference type="ARBA" id="ARBA00013269"/>
    </source>
</evidence>
<dbReference type="Proteomes" id="UP001189619">
    <property type="component" value="Chromosome"/>
</dbReference>
<dbReference type="Pfam" id="PF03454">
    <property type="entry name" value="MoeA_C"/>
    <property type="match status" value="1"/>
</dbReference>
<keyword evidence="7 13" id="KW-0500">Molybdenum</keyword>
<dbReference type="GO" id="GO:0061599">
    <property type="term" value="F:molybdopterin molybdotransferase activity"/>
    <property type="evidence" value="ECO:0007669"/>
    <property type="project" value="UniProtKB-UniRule"/>
</dbReference>
<keyword evidence="10 13" id="KW-0460">Magnesium</keyword>
<dbReference type="SUPFAM" id="SSF63867">
    <property type="entry name" value="MoeA C-terminal domain-like"/>
    <property type="match status" value="1"/>
</dbReference>
<evidence type="ECO:0000256" key="2">
    <source>
        <dbReference type="ARBA" id="ARBA00002901"/>
    </source>
</evidence>
<dbReference type="GO" id="GO:0006777">
    <property type="term" value="P:Mo-molybdopterin cofactor biosynthetic process"/>
    <property type="evidence" value="ECO:0007669"/>
    <property type="project" value="UniProtKB-UniRule"/>
</dbReference>
<comment type="function">
    <text evidence="2 13">Catalyzes the insertion of molybdate into adenylated molybdopterin with the concomitant release of AMP.</text>
</comment>
<evidence type="ECO:0000256" key="1">
    <source>
        <dbReference type="ARBA" id="ARBA00001946"/>
    </source>
</evidence>
<gene>
    <name evidence="15" type="ORF">BSPP4475_16580</name>
</gene>
<dbReference type="InterPro" id="IPR001453">
    <property type="entry name" value="MoaB/Mog_dom"/>
</dbReference>
<evidence type="ECO:0000256" key="7">
    <source>
        <dbReference type="ARBA" id="ARBA00022505"/>
    </source>
</evidence>
<dbReference type="PANTHER" id="PTHR10192">
    <property type="entry name" value="MOLYBDOPTERIN BIOSYNTHESIS PROTEIN"/>
    <property type="match status" value="1"/>
</dbReference>
<dbReference type="NCBIfam" id="NF045515">
    <property type="entry name" value="Glp_gephyrin"/>
    <property type="match status" value="1"/>
</dbReference>
<reference evidence="15" key="1">
    <citation type="submission" date="2023-07" db="EMBL/GenBank/DDBJ databases">
        <authorList>
            <person name="Ivanov I."/>
            <person name="Teneva D."/>
            <person name="Stoikov I."/>
        </authorList>
    </citation>
    <scope>NUCLEOTIDE SEQUENCE</scope>
    <source>
        <strain evidence="15">4475</strain>
    </source>
</reference>
<dbReference type="Gene3D" id="3.40.980.10">
    <property type="entry name" value="MoaB/Mog-like domain"/>
    <property type="match status" value="1"/>
</dbReference>
<dbReference type="GO" id="GO:0005829">
    <property type="term" value="C:cytosol"/>
    <property type="evidence" value="ECO:0007669"/>
    <property type="project" value="TreeGrafter"/>
</dbReference>
<dbReference type="InterPro" id="IPR036425">
    <property type="entry name" value="MoaB/Mog-like_dom_sf"/>
</dbReference>
<evidence type="ECO:0000256" key="12">
    <source>
        <dbReference type="ARBA" id="ARBA00047317"/>
    </source>
</evidence>
<evidence type="ECO:0000256" key="11">
    <source>
        <dbReference type="ARBA" id="ARBA00023150"/>
    </source>
</evidence>
<dbReference type="RefSeq" id="WP_230077813.1">
    <property type="nucleotide sequence ID" value="NZ_OY569118.1"/>
</dbReference>
<keyword evidence="16" id="KW-1185">Reference proteome</keyword>